<accession>A0A345L6N9</accession>
<evidence type="ECO:0000313" key="2">
    <source>
        <dbReference type="Proteomes" id="UP000260583"/>
    </source>
</evidence>
<dbReference type="Proteomes" id="UP000260583">
    <property type="component" value="Segment"/>
</dbReference>
<organism evidence="1 2">
    <name type="scientific">Serratia phage Scapp</name>
    <dbReference type="NCBI Taxonomy" id="2282409"/>
    <lineage>
        <taxon>Viruses</taxon>
        <taxon>Duplodnaviria</taxon>
        <taxon>Heunggongvirae</taxon>
        <taxon>Uroviricota</taxon>
        <taxon>Caudoviricetes</taxon>
        <taxon>Scappvirus</taxon>
        <taxon>Scappvirus scapp</taxon>
    </lineage>
</organism>
<sequence>MQIGKININPQPGGTVSVTIGGYSVIKAPKEAAAEFIGMCRSMGFVSETDAATAIEYVNKPAESNLEELVNTGFLALIATLNMVHDGIDPDDLDDLDKYDGRYQTAANILETLSQHTVGLSQMLRTMHDNERDDVEKDEPKPVCMCREGDPYCGTPGCSGIIGKKKSSGFSLRG</sequence>
<name>A0A345L6N9_9CAUD</name>
<evidence type="ECO:0000313" key="1">
    <source>
        <dbReference type="EMBL" id="AXH50941.1"/>
    </source>
</evidence>
<gene>
    <name evidence="1" type="ORF">CPT_Scapp_012</name>
</gene>
<keyword evidence="2" id="KW-1185">Reference proteome</keyword>
<proteinExistence type="predicted"/>
<protein>
    <submittedName>
        <fullName evidence="1">Uncharacterized protein</fullName>
    </submittedName>
</protein>
<dbReference type="EMBL" id="MH553517">
    <property type="protein sequence ID" value="AXH50941.1"/>
    <property type="molecule type" value="Genomic_DNA"/>
</dbReference>
<reference evidence="2" key="1">
    <citation type="submission" date="2018-06" db="EMBL/GenBank/DDBJ databases">
        <title>Complete genome of Serratia marcescens Siphophage Scapp.</title>
        <authorList>
            <person name="Koehler B.T."/>
            <person name="Bonasera R."/>
            <person name="Liu M."/>
            <person name="Kongari R."/>
        </authorList>
    </citation>
    <scope>NUCLEOTIDE SEQUENCE [LARGE SCALE GENOMIC DNA]</scope>
</reference>